<name>A9DP11_9GAMM</name>
<feature type="non-terminal residue" evidence="4">
    <location>
        <position position="1"/>
    </location>
</feature>
<evidence type="ECO:0008006" key="6">
    <source>
        <dbReference type="Google" id="ProtNLM"/>
    </source>
</evidence>
<accession>A9DP11</accession>
<evidence type="ECO:0000256" key="2">
    <source>
        <dbReference type="ARBA" id="ARBA00023136"/>
    </source>
</evidence>
<keyword evidence="2" id="KW-0472">Membrane</keyword>
<keyword evidence="3" id="KW-0998">Cell outer membrane</keyword>
<keyword evidence="5" id="KW-1185">Reference proteome</keyword>
<comment type="subcellular location">
    <subcellularLocation>
        <location evidence="1">Cell outer membrane</location>
    </subcellularLocation>
</comment>
<evidence type="ECO:0000256" key="3">
    <source>
        <dbReference type="ARBA" id="ARBA00023237"/>
    </source>
</evidence>
<dbReference type="EMBL" id="ABIC01000089">
    <property type="protein sequence ID" value="EDP98651.1"/>
    <property type="molecule type" value="Genomic_DNA"/>
</dbReference>
<evidence type="ECO:0000313" key="5">
    <source>
        <dbReference type="Proteomes" id="UP000005839"/>
    </source>
</evidence>
<dbReference type="AlphaFoldDB" id="A9DP11"/>
<gene>
    <name evidence="4" type="ORF">KT99_09538</name>
</gene>
<proteinExistence type="predicted"/>
<evidence type="ECO:0000313" key="4">
    <source>
        <dbReference type="EMBL" id="EDP98651.1"/>
    </source>
</evidence>
<comment type="caution">
    <text evidence="4">The sequence shown here is derived from an EMBL/GenBank/DDBJ whole genome shotgun (WGS) entry which is preliminary data.</text>
</comment>
<dbReference type="Gene3D" id="2.40.170.20">
    <property type="entry name" value="TonB-dependent receptor, beta-barrel domain"/>
    <property type="match status" value="1"/>
</dbReference>
<sequence>YGVVMVGVNNLTDEDPVLTSDGKFEDPSLYNNYGREYTARYTLRF</sequence>
<organism evidence="4 5">
    <name type="scientific">Shewanella benthica KT99</name>
    <dbReference type="NCBI Taxonomy" id="314608"/>
    <lineage>
        <taxon>Bacteria</taxon>
        <taxon>Pseudomonadati</taxon>
        <taxon>Pseudomonadota</taxon>
        <taxon>Gammaproteobacteria</taxon>
        <taxon>Alteromonadales</taxon>
        <taxon>Shewanellaceae</taxon>
        <taxon>Shewanella</taxon>
    </lineage>
</organism>
<evidence type="ECO:0000256" key="1">
    <source>
        <dbReference type="ARBA" id="ARBA00004442"/>
    </source>
</evidence>
<dbReference type="Proteomes" id="UP000005839">
    <property type="component" value="Unassembled WGS sequence"/>
</dbReference>
<dbReference type="InterPro" id="IPR036942">
    <property type="entry name" value="Beta-barrel_TonB_sf"/>
</dbReference>
<reference evidence="4 5" key="1">
    <citation type="submission" date="2007-10" db="EMBL/GenBank/DDBJ databases">
        <authorList>
            <person name="Yayanos A."/>
            <person name="Ferriera S."/>
            <person name="Johnson J."/>
            <person name="Kravitz S."/>
            <person name="Halpern A."/>
            <person name="Remington K."/>
            <person name="Beeson K."/>
            <person name="Tran B."/>
            <person name="Rogers Y.-H."/>
            <person name="Friedman R."/>
            <person name="Venter J.C."/>
        </authorList>
    </citation>
    <scope>NUCLEOTIDE SEQUENCE [LARGE SCALE GENOMIC DNA]</scope>
    <source>
        <strain evidence="4 5">KT99</strain>
    </source>
</reference>
<protein>
    <recommendedName>
        <fullName evidence="6">TonB-dependent receptor</fullName>
    </recommendedName>
</protein>
<dbReference type="GO" id="GO:0009279">
    <property type="term" value="C:cell outer membrane"/>
    <property type="evidence" value="ECO:0007669"/>
    <property type="project" value="UniProtKB-SubCell"/>
</dbReference>